<evidence type="ECO:0000313" key="1">
    <source>
        <dbReference type="EMBL" id="KAJ8682930.1"/>
    </source>
</evidence>
<keyword evidence="2" id="KW-1185">Reference proteome</keyword>
<comment type="caution">
    <text evidence="1">The sequence shown here is derived from an EMBL/GenBank/DDBJ whole genome shotgun (WGS) entry which is preliminary data.</text>
</comment>
<organism evidence="1 2">
    <name type="scientific">Eretmocerus hayati</name>
    <dbReference type="NCBI Taxonomy" id="131215"/>
    <lineage>
        <taxon>Eukaryota</taxon>
        <taxon>Metazoa</taxon>
        <taxon>Ecdysozoa</taxon>
        <taxon>Arthropoda</taxon>
        <taxon>Hexapoda</taxon>
        <taxon>Insecta</taxon>
        <taxon>Pterygota</taxon>
        <taxon>Neoptera</taxon>
        <taxon>Endopterygota</taxon>
        <taxon>Hymenoptera</taxon>
        <taxon>Apocrita</taxon>
        <taxon>Proctotrupomorpha</taxon>
        <taxon>Chalcidoidea</taxon>
        <taxon>Aphelinidae</taxon>
        <taxon>Aphelininae</taxon>
        <taxon>Eretmocerus</taxon>
    </lineage>
</organism>
<proteinExistence type="predicted"/>
<reference evidence="1" key="1">
    <citation type="submission" date="2023-04" db="EMBL/GenBank/DDBJ databases">
        <title>A chromosome-level genome assembly of the parasitoid wasp Eretmocerus hayati.</title>
        <authorList>
            <person name="Zhong Y."/>
            <person name="Liu S."/>
            <person name="Liu Y."/>
        </authorList>
    </citation>
    <scope>NUCLEOTIDE SEQUENCE</scope>
    <source>
        <strain evidence="1">ZJU_SS_LIU_2023</strain>
    </source>
</reference>
<name>A0ACC2PH66_9HYME</name>
<protein>
    <submittedName>
        <fullName evidence="1">Uncharacterized protein</fullName>
    </submittedName>
</protein>
<sequence>MASMTPTDEYYSTFWSILREHGGFEATPFIKNVIRYTQMVRKSQFELYKDREDEFVELLRKQIRGGTYTSHLEHANLETDIIEKPEEFYGVYYQKEDQFDFSLGQISDLKILLQLITGKSEKSKIKPGKWKLLERLLSETRTGPFLLNASSQGDVDLEAEENKILAQIRNDRRRKAKFTDYQRSNLSLIVLEFKFTSIDADHVAMHAKITCSICQKKIKAHKMTKKDVTANAVGWWNTSNFMNHYLKHKENSEENSEGGETASIPSPNHAAENIENRQDLNTRDMREDAQNQRVVSYANAHGNSIDTPTTVFDDCDNTTEENHNASESSTSRLSTYVPIEIQNVNSGPSHVESPHVPIEIQNVNSEPNHVESPHLDQDWSRLRDSSAAHDESHQTHYMLQALSVPYHTGDGQTGYPNDPMHPTAFSQNSPNVLLDL</sequence>
<accession>A0ACC2PH66</accession>
<evidence type="ECO:0000313" key="2">
    <source>
        <dbReference type="Proteomes" id="UP001239111"/>
    </source>
</evidence>
<dbReference type="EMBL" id="CM056741">
    <property type="protein sequence ID" value="KAJ8682930.1"/>
    <property type="molecule type" value="Genomic_DNA"/>
</dbReference>
<dbReference type="Proteomes" id="UP001239111">
    <property type="component" value="Chromosome 1"/>
</dbReference>
<gene>
    <name evidence="1" type="ORF">QAD02_018722</name>
</gene>